<feature type="transmembrane region" description="Helical" evidence="1">
    <location>
        <begin position="95"/>
        <end position="117"/>
    </location>
</feature>
<organism evidence="2 3">
    <name type="scientific">Coprinellus micaceus</name>
    <name type="common">Glistening ink-cap mushroom</name>
    <name type="synonym">Coprinus micaceus</name>
    <dbReference type="NCBI Taxonomy" id="71717"/>
    <lineage>
        <taxon>Eukaryota</taxon>
        <taxon>Fungi</taxon>
        <taxon>Dikarya</taxon>
        <taxon>Basidiomycota</taxon>
        <taxon>Agaricomycotina</taxon>
        <taxon>Agaricomycetes</taxon>
        <taxon>Agaricomycetidae</taxon>
        <taxon>Agaricales</taxon>
        <taxon>Agaricineae</taxon>
        <taxon>Psathyrellaceae</taxon>
        <taxon>Coprinellus</taxon>
    </lineage>
</organism>
<accession>A0A4Y7SJR7</accession>
<feature type="transmembrane region" description="Helical" evidence="1">
    <location>
        <begin position="138"/>
        <end position="159"/>
    </location>
</feature>
<gene>
    <name evidence="2" type="ORF">FA13DRAFT_1741385</name>
</gene>
<keyword evidence="1" id="KW-1133">Transmembrane helix</keyword>
<proteinExistence type="predicted"/>
<dbReference type="AlphaFoldDB" id="A0A4Y7SJR7"/>
<dbReference type="Proteomes" id="UP000298030">
    <property type="component" value="Unassembled WGS sequence"/>
</dbReference>
<evidence type="ECO:0000313" key="2">
    <source>
        <dbReference type="EMBL" id="TEB22002.1"/>
    </source>
</evidence>
<dbReference type="OrthoDB" id="2796825at2759"/>
<sequence length="232" mass="25371">MTINYTGSAVEFWITNYNSWYGTMGTICNALVALLGDGVLVYRCYHIWPERRWIVLLPSLILLTSLVFAILTMVATANYLAENFLALDLNTLSSVWISLSVAANCISTALIAGKLIYERRRLSTVLGAPHLTKYTVASAILVESAMPLALFGIATAVVFRSGENVALIAIVPSIWFCLSALCPQLIIFRVAVGTSYHGRTADTDVPKVKLPAMQFSRSLSVPEEPSFNSTNE</sequence>
<feature type="transmembrane region" description="Helical" evidence="1">
    <location>
        <begin position="165"/>
        <end position="188"/>
    </location>
</feature>
<evidence type="ECO:0000256" key="1">
    <source>
        <dbReference type="SAM" id="Phobius"/>
    </source>
</evidence>
<keyword evidence="1" id="KW-0812">Transmembrane</keyword>
<protein>
    <submittedName>
        <fullName evidence="2">Uncharacterized protein</fullName>
    </submittedName>
</protein>
<reference evidence="2 3" key="1">
    <citation type="journal article" date="2019" name="Nat. Ecol. Evol.">
        <title>Megaphylogeny resolves global patterns of mushroom evolution.</title>
        <authorList>
            <person name="Varga T."/>
            <person name="Krizsan K."/>
            <person name="Foldi C."/>
            <person name="Dima B."/>
            <person name="Sanchez-Garcia M."/>
            <person name="Sanchez-Ramirez S."/>
            <person name="Szollosi G.J."/>
            <person name="Szarkandi J.G."/>
            <person name="Papp V."/>
            <person name="Albert L."/>
            <person name="Andreopoulos W."/>
            <person name="Angelini C."/>
            <person name="Antonin V."/>
            <person name="Barry K.W."/>
            <person name="Bougher N.L."/>
            <person name="Buchanan P."/>
            <person name="Buyck B."/>
            <person name="Bense V."/>
            <person name="Catcheside P."/>
            <person name="Chovatia M."/>
            <person name="Cooper J."/>
            <person name="Damon W."/>
            <person name="Desjardin D."/>
            <person name="Finy P."/>
            <person name="Geml J."/>
            <person name="Haridas S."/>
            <person name="Hughes K."/>
            <person name="Justo A."/>
            <person name="Karasinski D."/>
            <person name="Kautmanova I."/>
            <person name="Kiss B."/>
            <person name="Kocsube S."/>
            <person name="Kotiranta H."/>
            <person name="LaButti K.M."/>
            <person name="Lechner B.E."/>
            <person name="Liimatainen K."/>
            <person name="Lipzen A."/>
            <person name="Lukacs Z."/>
            <person name="Mihaltcheva S."/>
            <person name="Morgado L.N."/>
            <person name="Niskanen T."/>
            <person name="Noordeloos M.E."/>
            <person name="Ohm R.A."/>
            <person name="Ortiz-Santana B."/>
            <person name="Ovrebo C."/>
            <person name="Racz N."/>
            <person name="Riley R."/>
            <person name="Savchenko A."/>
            <person name="Shiryaev A."/>
            <person name="Soop K."/>
            <person name="Spirin V."/>
            <person name="Szebenyi C."/>
            <person name="Tomsovsky M."/>
            <person name="Tulloss R.E."/>
            <person name="Uehling J."/>
            <person name="Grigoriev I.V."/>
            <person name="Vagvolgyi C."/>
            <person name="Papp T."/>
            <person name="Martin F.M."/>
            <person name="Miettinen O."/>
            <person name="Hibbett D.S."/>
            <person name="Nagy L.G."/>
        </authorList>
    </citation>
    <scope>NUCLEOTIDE SEQUENCE [LARGE SCALE GENOMIC DNA]</scope>
    <source>
        <strain evidence="2 3">FP101781</strain>
    </source>
</reference>
<comment type="caution">
    <text evidence="2">The sequence shown here is derived from an EMBL/GenBank/DDBJ whole genome shotgun (WGS) entry which is preliminary data.</text>
</comment>
<feature type="transmembrane region" description="Helical" evidence="1">
    <location>
        <begin position="54"/>
        <end position="75"/>
    </location>
</feature>
<evidence type="ECO:0000313" key="3">
    <source>
        <dbReference type="Proteomes" id="UP000298030"/>
    </source>
</evidence>
<dbReference type="EMBL" id="QPFP01000099">
    <property type="protein sequence ID" value="TEB22002.1"/>
    <property type="molecule type" value="Genomic_DNA"/>
</dbReference>
<feature type="transmembrane region" description="Helical" evidence="1">
    <location>
        <begin position="20"/>
        <end position="42"/>
    </location>
</feature>
<keyword evidence="3" id="KW-1185">Reference proteome</keyword>
<name>A0A4Y7SJR7_COPMI</name>
<keyword evidence="1" id="KW-0472">Membrane</keyword>